<keyword evidence="2" id="KW-1185">Reference proteome</keyword>
<accession>A0AAE1AZD1</accession>
<proteinExistence type="predicted"/>
<sequence>MRVSALAPLVPPLRAARVKSGAASGCSMSYPLDGVMTDRHLLVVRINAARRPRCLALLVTESSCGIIDTIILPRTVRVFGYRSSNRPHSSSRHGGSELDDPAAAMNINFAAGVDGRGLFRASSDPFIPCDDRSRGAVPP</sequence>
<protein>
    <submittedName>
        <fullName evidence="1">Uncharacterized protein</fullName>
    </submittedName>
</protein>
<gene>
    <name evidence="1" type="ORF">RRG08_055702</name>
</gene>
<dbReference type="EMBL" id="JAWDGP010000832">
    <property type="protein sequence ID" value="KAK3796868.1"/>
    <property type="molecule type" value="Genomic_DNA"/>
</dbReference>
<dbReference type="AlphaFoldDB" id="A0AAE1AZD1"/>
<comment type="caution">
    <text evidence="1">The sequence shown here is derived from an EMBL/GenBank/DDBJ whole genome shotgun (WGS) entry which is preliminary data.</text>
</comment>
<evidence type="ECO:0000313" key="1">
    <source>
        <dbReference type="EMBL" id="KAK3796868.1"/>
    </source>
</evidence>
<organism evidence="1 2">
    <name type="scientific">Elysia crispata</name>
    <name type="common">lettuce slug</name>
    <dbReference type="NCBI Taxonomy" id="231223"/>
    <lineage>
        <taxon>Eukaryota</taxon>
        <taxon>Metazoa</taxon>
        <taxon>Spiralia</taxon>
        <taxon>Lophotrochozoa</taxon>
        <taxon>Mollusca</taxon>
        <taxon>Gastropoda</taxon>
        <taxon>Heterobranchia</taxon>
        <taxon>Euthyneura</taxon>
        <taxon>Panpulmonata</taxon>
        <taxon>Sacoglossa</taxon>
        <taxon>Placobranchoidea</taxon>
        <taxon>Plakobranchidae</taxon>
        <taxon>Elysia</taxon>
    </lineage>
</organism>
<name>A0AAE1AZD1_9GAST</name>
<evidence type="ECO:0000313" key="2">
    <source>
        <dbReference type="Proteomes" id="UP001283361"/>
    </source>
</evidence>
<dbReference type="Proteomes" id="UP001283361">
    <property type="component" value="Unassembled WGS sequence"/>
</dbReference>
<reference evidence="1" key="1">
    <citation type="journal article" date="2023" name="G3 (Bethesda)">
        <title>A reference genome for the long-term kleptoplast-retaining sea slug Elysia crispata morphotype clarki.</title>
        <authorList>
            <person name="Eastman K.E."/>
            <person name="Pendleton A.L."/>
            <person name="Shaikh M.A."/>
            <person name="Suttiyut T."/>
            <person name="Ogas R."/>
            <person name="Tomko P."/>
            <person name="Gavelis G."/>
            <person name="Widhalm J.R."/>
            <person name="Wisecaver J.H."/>
        </authorList>
    </citation>
    <scope>NUCLEOTIDE SEQUENCE</scope>
    <source>
        <strain evidence="1">ECLA1</strain>
    </source>
</reference>